<evidence type="ECO:0000256" key="1">
    <source>
        <dbReference type="SAM" id="Phobius"/>
    </source>
</evidence>
<evidence type="ECO:0000313" key="2">
    <source>
        <dbReference type="EMBL" id="TGO70794.1"/>
    </source>
</evidence>
<name>A0A4Z1JC22_9HELO</name>
<dbReference type="EMBL" id="PQXM01000663">
    <property type="protein sequence ID" value="TGO70794.1"/>
    <property type="molecule type" value="Genomic_DNA"/>
</dbReference>
<dbReference type="AlphaFoldDB" id="A0A4Z1JC22"/>
<evidence type="ECO:0000313" key="3">
    <source>
        <dbReference type="Proteomes" id="UP000297229"/>
    </source>
</evidence>
<dbReference type="Proteomes" id="UP000297229">
    <property type="component" value="Unassembled WGS sequence"/>
</dbReference>
<protein>
    <submittedName>
        <fullName evidence="2">Uncharacterized protein</fullName>
    </submittedName>
</protein>
<keyword evidence="1" id="KW-1133">Transmembrane helix</keyword>
<sequence length="64" mass="7083">MSSSSTLDEYLALTYGAYLIDVTVTVTVTITGSNKDAMDIKLLTIISKKQSSPSREGLWIRKDR</sequence>
<keyword evidence="1" id="KW-0472">Membrane</keyword>
<proteinExistence type="predicted"/>
<keyword evidence="3" id="KW-1185">Reference proteome</keyword>
<accession>A0A4Z1JC22</accession>
<feature type="transmembrane region" description="Helical" evidence="1">
    <location>
        <begin position="12"/>
        <end position="32"/>
    </location>
</feature>
<gene>
    <name evidence="2" type="ORF">BELL_0665g00050</name>
</gene>
<organism evidence="2 3">
    <name type="scientific">Botrytis elliptica</name>
    <dbReference type="NCBI Taxonomy" id="278938"/>
    <lineage>
        <taxon>Eukaryota</taxon>
        <taxon>Fungi</taxon>
        <taxon>Dikarya</taxon>
        <taxon>Ascomycota</taxon>
        <taxon>Pezizomycotina</taxon>
        <taxon>Leotiomycetes</taxon>
        <taxon>Helotiales</taxon>
        <taxon>Sclerotiniaceae</taxon>
        <taxon>Botrytis</taxon>
    </lineage>
</organism>
<reference evidence="2 3" key="1">
    <citation type="submission" date="2017-12" db="EMBL/GenBank/DDBJ databases">
        <title>Comparative genomics of Botrytis spp.</title>
        <authorList>
            <person name="Valero-Jimenez C.A."/>
            <person name="Tapia P."/>
            <person name="Veloso J."/>
            <person name="Silva-Moreno E."/>
            <person name="Staats M."/>
            <person name="Valdes J.H."/>
            <person name="Van Kan J.A.L."/>
        </authorList>
    </citation>
    <scope>NUCLEOTIDE SEQUENCE [LARGE SCALE GENOMIC DNA]</scope>
    <source>
        <strain evidence="2 3">Be9601</strain>
    </source>
</reference>
<keyword evidence="1" id="KW-0812">Transmembrane</keyword>
<comment type="caution">
    <text evidence="2">The sequence shown here is derived from an EMBL/GenBank/DDBJ whole genome shotgun (WGS) entry which is preliminary data.</text>
</comment>